<organism evidence="1 2">
    <name type="scientific">Sinocyclocheilus grahami</name>
    <name type="common">Dianchi golden-line fish</name>
    <name type="synonym">Barbus grahami</name>
    <dbReference type="NCBI Taxonomy" id="75366"/>
    <lineage>
        <taxon>Eukaryota</taxon>
        <taxon>Metazoa</taxon>
        <taxon>Chordata</taxon>
        <taxon>Craniata</taxon>
        <taxon>Vertebrata</taxon>
        <taxon>Euteleostomi</taxon>
        <taxon>Actinopterygii</taxon>
        <taxon>Neopterygii</taxon>
        <taxon>Teleostei</taxon>
        <taxon>Ostariophysi</taxon>
        <taxon>Cypriniformes</taxon>
        <taxon>Cyprinidae</taxon>
        <taxon>Cyprininae</taxon>
        <taxon>Sinocyclocheilus</taxon>
    </lineage>
</organism>
<keyword evidence="2" id="KW-1185">Reference proteome</keyword>
<evidence type="ECO:0000313" key="2">
    <source>
        <dbReference type="Proteomes" id="UP000472262"/>
    </source>
</evidence>
<reference evidence="1" key="2">
    <citation type="submission" date="2025-09" db="UniProtKB">
        <authorList>
            <consortium name="Ensembl"/>
        </authorList>
    </citation>
    <scope>IDENTIFICATION</scope>
</reference>
<dbReference type="InParanoid" id="A0A672SEI8"/>
<sequence length="79" mass="9197">MCCYFFQISITYRPITKSVSDNGIYESPIHTYTDNNTSQWGPPDRKVDTRKYRAEPRSIFDYEPGKSSILEQERAVGIQ</sequence>
<reference evidence="1" key="1">
    <citation type="submission" date="2025-08" db="UniProtKB">
        <authorList>
            <consortium name="Ensembl"/>
        </authorList>
    </citation>
    <scope>IDENTIFICATION</scope>
</reference>
<accession>A0A672SEI8</accession>
<dbReference type="AlphaFoldDB" id="A0A672SEI8"/>
<name>A0A672SEI8_SINGR</name>
<dbReference type="Proteomes" id="UP000472262">
    <property type="component" value="Unassembled WGS sequence"/>
</dbReference>
<evidence type="ECO:0000313" key="1">
    <source>
        <dbReference type="Ensembl" id="ENSSGRP00000100179.1"/>
    </source>
</evidence>
<proteinExistence type="predicted"/>
<dbReference type="Ensembl" id="ENSSGRT00000106553.1">
    <property type="protein sequence ID" value="ENSSGRP00000100179.1"/>
    <property type="gene ID" value="ENSSGRG00000049908.1"/>
</dbReference>
<protein>
    <submittedName>
        <fullName evidence="1">Uncharacterized protein</fullName>
    </submittedName>
</protein>